<feature type="region of interest" description="Disordered" evidence="1">
    <location>
        <begin position="511"/>
        <end position="749"/>
    </location>
</feature>
<keyword evidence="4" id="KW-1185">Reference proteome</keyword>
<dbReference type="RefSeq" id="WP_126383058.1">
    <property type="nucleotide sequence ID" value="NZ_LR134350.1"/>
</dbReference>
<name>A0A3S4TAX5_9ACTO</name>
<feature type="region of interest" description="Disordered" evidence="1">
    <location>
        <begin position="396"/>
        <end position="416"/>
    </location>
</feature>
<keyword evidence="2" id="KW-0812">Transmembrane</keyword>
<organism evidence="3 4">
    <name type="scientific">Actinomyces howellii</name>
    <dbReference type="NCBI Taxonomy" id="52771"/>
    <lineage>
        <taxon>Bacteria</taxon>
        <taxon>Bacillati</taxon>
        <taxon>Actinomycetota</taxon>
        <taxon>Actinomycetes</taxon>
        <taxon>Actinomycetales</taxon>
        <taxon>Actinomycetaceae</taxon>
        <taxon>Actinomyces</taxon>
    </lineage>
</organism>
<evidence type="ECO:0000313" key="3">
    <source>
        <dbReference type="EMBL" id="VEG29535.1"/>
    </source>
</evidence>
<sequence length="749" mass="74565">MSATVEPMVTPGRIRRVLRVRRLWFALGLVLGLCAALAYLQIVPTVYQSTAVVNITAVSTDPAAAGKAPSSVLDMPTELQLASSAITADLAAETLGEGWDSSTLRQGVEVKGDSDGTIVSITYSDTDKDRAMQGADALASSYLQVRTLLVTERVAAVGSSLDQQMENLRTQLADQLQQGAVSEDDAAQSQASAAEETTRIMLQTLANRRVALTDVSSVAGQVITPAAANKVTVLPPRRTVVAAGLMGGLFLGLLLVLARQAVARRPADNEEIEDMLGVQVWLPEASIGRTSRWASVAEMVAWAVADSPSSAAVLADLGGPDSRAAAASVAQAADATVIDLRRARQRVLRAMRGRGAVVLVATPAWTKARFERVSRDISAVGCELVGVMLAARERPQSLSDQQATSSASADSGLSADSAADTSSAVSATSAASTVSAAGVVSAASTADAGRPAGAPGGGAEPEPAEVVTPATGRTGAAPVAQDAALTEARDTEGDPGPTAVRTSLARLRASAVAPAEPASQGPASEPVITPTVPSAEPVRTSPSPLRLSADSVATPAEPAGDLAEPGTRMIDVEEVPVPRSPGRSAPSADRAAKPAAKQAAKPVATPAAKPAAKPAATPVTKAAAKPAAKAAAKPVAKPGATPATKAAAKPAAKPGATPAVKPAVSSSAASAGSAAAAPAAKPAAKPATASTAQPGTKPAAGPAAKPAARPAHASAARQAAKPSAEPAATPATAGAVSPASAGSGEGDPR</sequence>
<proteinExistence type="predicted"/>
<evidence type="ECO:0000256" key="1">
    <source>
        <dbReference type="SAM" id="MobiDB-lite"/>
    </source>
</evidence>
<keyword evidence="2" id="KW-0472">Membrane</keyword>
<dbReference type="KEGG" id="ahw:NCTC11636_02090"/>
<accession>A0A3S4TAX5</accession>
<dbReference type="EMBL" id="LR134350">
    <property type="protein sequence ID" value="VEG29535.1"/>
    <property type="molecule type" value="Genomic_DNA"/>
</dbReference>
<feature type="compositionally biased region" description="Low complexity" evidence="1">
    <location>
        <begin position="593"/>
        <end position="742"/>
    </location>
</feature>
<evidence type="ECO:0000256" key="2">
    <source>
        <dbReference type="SAM" id="Phobius"/>
    </source>
</evidence>
<feature type="region of interest" description="Disordered" evidence="1">
    <location>
        <begin position="446"/>
        <end position="466"/>
    </location>
</feature>
<keyword evidence="2" id="KW-1133">Transmembrane helix</keyword>
<evidence type="ECO:0000313" key="4">
    <source>
        <dbReference type="Proteomes" id="UP000266895"/>
    </source>
</evidence>
<feature type="transmembrane region" description="Helical" evidence="2">
    <location>
        <begin position="23"/>
        <end position="42"/>
    </location>
</feature>
<dbReference type="Proteomes" id="UP000266895">
    <property type="component" value="Chromosome"/>
</dbReference>
<protein>
    <submittedName>
        <fullName evidence="3">Capsular polysaccharide biosynthesis protein</fullName>
    </submittedName>
</protein>
<dbReference type="PANTHER" id="PTHR32309">
    <property type="entry name" value="TYROSINE-PROTEIN KINASE"/>
    <property type="match status" value="1"/>
</dbReference>
<gene>
    <name evidence="3" type="ORF">NCTC11636_02090</name>
</gene>
<dbReference type="AlphaFoldDB" id="A0A3S4TAX5"/>
<dbReference type="InterPro" id="IPR050445">
    <property type="entry name" value="Bact_polysacc_biosynth/exp"/>
</dbReference>
<reference evidence="3 4" key="1">
    <citation type="submission" date="2018-12" db="EMBL/GenBank/DDBJ databases">
        <authorList>
            <consortium name="Pathogen Informatics"/>
        </authorList>
    </citation>
    <scope>NUCLEOTIDE SEQUENCE [LARGE SCALE GENOMIC DNA]</scope>
    <source>
        <strain evidence="3 4">NCTC11636</strain>
    </source>
</reference>
<dbReference type="PANTHER" id="PTHR32309:SF31">
    <property type="entry name" value="CAPSULAR EXOPOLYSACCHARIDE FAMILY"/>
    <property type="match status" value="1"/>
</dbReference>
<dbReference type="OrthoDB" id="5171097at2"/>